<proteinExistence type="inferred from homology"/>
<gene>
    <name evidence="3" type="ORF">C0630_03420</name>
</gene>
<dbReference type="PANTHER" id="PTHR11941:SF54">
    <property type="entry name" value="ENOYL-COA HYDRATASE, MITOCHONDRIAL"/>
    <property type="match status" value="1"/>
</dbReference>
<evidence type="ECO:0000313" key="4">
    <source>
        <dbReference type="Proteomes" id="UP000235015"/>
    </source>
</evidence>
<comment type="similarity">
    <text evidence="1">Belongs to the enoyl-CoA hydratase/isomerase family.</text>
</comment>
<dbReference type="InterPro" id="IPR014748">
    <property type="entry name" value="Enoyl-CoA_hydra_C"/>
</dbReference>
<dbReference type="STRING" id="1111735.GCA_000428045_01328"/>
<name>A0A2N6D0N4_9GAMM</name>
<dbReference type="Gene3D" id="1.10.12.10">
    <property type="entry name" value="Lyase 2-enoyl-coa Hydratase, Chain A, domain 2"/>
    <property type="match status" value="1"/>
</dbReference>
<evidence type="ECO:0000256" key="2">
    <source>
        <dbReference type="ARBA" id="ARBA00023239"/>
    </source>
</evidence>
<dbReference type="InterPro" id="IPR029045">
    <property type="entry name" value="ClpP/crotonase-like_dom_sf"/>
</dbReference>
<dbReference type="Proteomes" id="UP000235015">
    <property type="component" value="Unassembled WGS sequence"/>
</dbReference>
<reference evidence="3 4" key="1">
    <citation type="submission" date="2017-11" db="EMBL/GenBank/DDBJ databases">
        <title>Genome-resolved metagenomics identifies genetic mobility, metabolic interactions, and unexpected diversity in perchlorate-reducing communities.</title>
        <authorList>
            <person name="Barnum T.P."/>
            <person name="Figueroa I.A."/>
            <person name="Carlstrom C.I."/>
            <person name="Lucas L.N."/>
            <person name="Engelbrektson A.L."/>
            <person name="Coates J.D."/>
        </authorList>
    </citation>
    <scope>NUCLEOTIDE SEQUENCE [LARGE SCALE GENOMIC DNA]</scope>
    <source>
        <strain evidence="3">BM301</strain>
    </source>
</reference>
<dbReference type="FunFam" id="1.10.12.10:FF:000001">
    <property type="entry name" value="Probable enoyl-CoA hydratase, mitochondrial"/>
    <property type="match status" value="1"/>
</dbReference>
<dbReference type="AlphaFoldDB" id="A0A2N6D0N4"/>
<evidence type="ECO:0000256" key="1">
    <source>
        <dbReference type="ARBA" id="ARBA00005254"/>
    </source>
</evidence>
<dbReference type="Gene3D" id="3.90.226.10">
    <property type="entry name" value="2-enoyl-CoA Hydratase, Chain A, domain 1"/>
    <property type="match status" value="1"/>
</dbReference>
<dbReference type="SUPFAM" id="SSF52096">
    <property type="entry name" value="ClpP/crotonase"/>
    <property type="match status" value="1"/>
</dbReference>
<evidence type="ECO:0000313" key="3">
    <source>
        <dbReference type="EMBL" id="PLX63212.1"/>
    </source>
</evidence>
<accession>A0A2N6D0N4</accession>
<dbReference type="FunFam" id="3.90.226.10:FF:000009">
    <property type="entry name" value="Carnitinyl-CoA dehydratase"/>
    <property type="match status" value="1"/>
</dbReference>
<sequence>MEFENILLEQVETGIYKLTVNRPRSFNALNSATLDEIYAAGEQLANTPDARVLLVTGAGDKAFVAGADIAEMRDKSAIEGQVFSQKGMRAFRRLETLDIPVIAVVNGYCLGGGNELAMSCDWIIASEKAQFGQPEVNLGVSPGFGGSQRLTRLIGRAKAMELLVTGRQIKADEALAWGLANHVYAADELMEKALETARLINQKGPVSVRLTKQAVQRGQDLDLDNACLLESQVFGLCFSTEDQKEGMGAFLEKRAAQFKAR</sequence>
<keyword evidence="2" id="KW-0456">Lyase</keyword>
<dbReference type="RefSeq" id="WP_029133990.1">
    <property type="nucleotide sequence ID" value="NZ_CBDUFW010000003.1"/>
</dbReference>
<dbReference type="GO" id="GO:0006635">
    <property type="term" value="P:fatty acid beta-oxidation"/>
    <property type="evidence" value="ECO:0007669"/>
    <property type="project" value="TreeGrafter"/>
</dbReference>
<dbReference type="EMBL" id="PKUN01000002">
    <property type="protein sequence ID" value="PLX63212.1"/>
    <property type="molecule type" value="Genomic_DNA"/>
</dbReference>
<comment type="caution">
    <text evidence="3">The sequence shown here is derived from an EMBL/GenBank/DDBJ whole genome shotgun (WGS) entry which is preliminary data.</text>
</comment>
<organism evidence="3 4">
    <name type="scientific">Sedimenticola selenatireducens</name>
    <dbReference type="NCBI Taxonomy" id="191960"/>
    <lineage>
        <taxon>Bacteria</taxon>
        <taxon>Pseudomonadati</taxon>
        <taxon>Pseudomonadota</taxon>
        <taxon>Gammaproteobacteria</taxon>
        <taxon>Chromatiales</taxon>
        <taxon>Sedimenticolaceae</taxon>
        <taxon>Sedimenticola</taxon>
    </lineage>
</organism>
<dbReference type="GO" id="GO:0016836">
    <property type="term" value="F:hydro-lyase activity"/>
    <property type="evidence" value="ECO:0007669"/>
    <property type="project" value="UniProtKB-ARBA"/>
</dbReference>
<dbReference type="PANTHER" id="PTHR11941">
    <property type="entry name" value="ENOYL-COA HYDRATASE-RELATED"/>
    <property type="match status" value="1"/>
</dbReference>
<protein>
    <submittedName>
        <fullName evidence="3">Enoyl-CoA hydratase</fullName>
    </submittedName>
</protein>
<dbReference type="CDD" id="cd06558">
    <property type="entry name" value="crotonase-like"/>
    <property type="match status" value="1"/>
</dbReference>
<dbReference type="Pfam" id="PF00378">
    <property type="entry name" value="ECH_1"/>
    <property type="match status" value="1"/>
</dbReference>
<dbReference type="InterPro" id="IPR001753">
    <property type="entry name" value="Enoyl-CoA_hydra/iso"/>
</dbReference>